<evidence type="ECO:0000256" key="1">
    <source>
        <dbReference type="ARBA" id="ARBA00007164"/>
    </source>
</evidence>
<keyword evidence="6" id="KW-0961">Cell wall biogenesis/degradation</keyword>
<feature type="binding site" evidence="8">
    <location>
        <position position="212"/>
    </location>
    <ligand>
        <name>substrate</name>
    </ligand>
</feature>
<feature type="region of interest" description="Disordered" evidence="10">
    <location>
        <begin position="383"/>
        <end position="518"/>
    </location>
</feature>
<comment type="similarity">
    <text evidence="1 9">Belongs to the peptidase S11 family.</text>
</comment>
<dbReference type="Pfam" id="PF00768">
    <property type="entry name" value="Peptidase_S11"/>
    <property type="match status" value="1"/>
</dbReference>
<keyword evidence="4" id="KW-0133">Cell shape</keyword>
<sequence>MRLRLYGFIAAAILLAVAGRAAATPSLVIDVATGDVLYENEATQPWYPASLTKLMTVYVALSAVRDHQISLDTPLVVSRRAASMPPSKMGFKPGTEVTLGNALKMLMVKSPNDIAITIAEGIAGSVEAFADDMNAAAGRLGMTQSHFVNPNGLHNPDHYSSAHDLAVLGRAIYLTFPQYADLFDIGAIRVGGQIIRNHNNMLGRYPGVDGMKTGFTCNAGFNLVASATRGNRHYIAVVLGAPNAQTRLVRTAVLFDRAFTGIDHPQPMEAEAASGGTPEDMHNSACRRRGHGVAVFQAETDRLEEPLQTQSQRPQSPLGLFNASALAQETPVALRIAMMPEPSFDPEPVGIGPVAGYNGPIAGPRAPHTPVGTPLLADVNPIAATPANEPSEDTPDASDDHDAAKVAATDEGDSDTPHPAKAEKPAKAKHAKAGKAKAYHEVAAKPAHGKHRLAKESKAKKSRIAAHTSKTKSAKLSKSKLAKAKVAKSKTSKTASKKIKSKKLAAKSHPKHAASSDN</sequence>
<evidence type="ECO:0000256" key="9">
    <source>
        <dbReference type="RuleBase" id="RU004016"/>
    </source>
</evidence>
<feature type="signal peptide" evidence="11">
    <location>
        <begin position="1"/>
        <end position="23"/>
    </location>
</feature>
<organism evidence="13 14">
    <name type="scientific">Methylovirgula ligni</name>
    <dbReference type="NCBI Taxonomy" id="569860"/>
    <lineage>
        <taxon>Bacteria</taxon>
        <taxon>Pseudomonadati</taxon>
        <taxon>Pseudomonadota</taxon>
        <taxon>Alphaproteobacteria</taxon>
        <taxon>Hyphomicrobiales</taxon>
        <taxon>Beijerinckiaceae</taxon>
        <taxon>Methylovirgula</taxon>
    </lineage>
</organism>
<dbReference type="GO" id="GO:0071555">
    <property type="term" value="P:cell wall organization"/>
    <property type="evidence" value="ECO:0007669"/>
    <property type="project" value="UniProtKB-KW"/>
</dbReference>
<dbReference type="InterPro" id="IPR001967">
    <property type="entry name" value="Peptidase_S11_N"/>
</dbReference>
<evidence type="ECO:0000256" key="5">
    <source>
        <dbReference type="ARBA" id="ARBA00022984"/>
    </source>
</evidence>
<evidence type="ECO:0000313" key="13">
    <source>
        <dbReference type="EMBL" id="REF89508.1"/>
    </source>
</evidence>
<evidence type="ECO:0000256" key="6">
    <source>
        <dbReference type="ARBA" id="ARBA00023316"/>
    </source>
</evidence>
<dbReference type="SUPFAM" id="SSF56601">
    <property type="entry name" value="beta-lactamase/transpeptidase-like"/>
    <property type="match status" value="1"/>
</dbReference>
<keyword evidence="2 11" id="KW-0732">Signal</keyword>
<feature type="compositionally biased region" description="Basic residues" evidence="10">
    <location>
        <begin position="427"/>
        <end position="437"/>
    </location>
</feature>
<dbReference type="Proteomes" id="UP000256900">
    <property type="component" value="Unassembled WGS sequence"/>
</dbReference>
<evidence type="ECO:0000256" key="8">
    <source>
        <dbReference type="PIRSR" id="PIRSR618044-2"/>
    </source>
</evidence>
<dbReference type="GO" id="GO:0009002">
    <property type="term" value="F:serine-type D-Ala-D-Ala carboxypeptidase activity"/>
    <property type="evidence" value="ECO:0007669"/>
    <property type="project" value="InterPro"/>
</dbReference>
<keyword evidence="14" id="KW-1185">Reference proteome</keyword>
<dbReference type="GO" id="GO:0006508">
    <property type="term" value="P:proteolysis"/>
    <property type="evidence" value="ECO:0007669"/>
    <property type="project" value="InterPro"/>
</dbReference>
<evidence type="ECO:0000256" key="10">
    <source>
        <dbReference type="SAM" id="MobiDB-lite"/>
    </source>
</evidence>
<keyword evidence="13" id="KW-0121">Carboxypeptidase</keyword>
<protein>
    <submittedName>
        <fullName evidence="13">D-alanyl-D-alanine carboxypeptidase</fullName>
    </submittedName>
</protein>
<feature type="chain" id="PRO_5017817177" evidence="11">
    <location>
        <begin position="24"/>
        <end position="518"/>
    </location>
</feature>
<dbReference type="RefSeq" id="WP_115835515.1">
    <property type="nucleotide sequence ID" value="NZ_CP025086.1"/>
</dbReference>
<evidence type="ECO:0000256" key="7">
    <source>
        <dbReference type="PIRSR" id="PIRSR618044-1"/>
    </source>
</evidence>
<feature type="compositionally biased region" description="Basic and acidic residues" evidence="10">
    <location>
        <begin position="415"/>
        <end position="426"/>
    </location>
</feature>
<dbReference type="GO" id="GO:0009252">
    <property type="term" value="P:peptidoglycan biosynthetic process"/>
    <property type="evidence" value="ECO:0007669"/>
    <property type="project" value="UniProtKB-KW"/>
</dbReference>
<keyword evidence="13" id="KW-0645">Protease</keyword>
<dbReference type="AlphaFoldDB" id="A0A3D9Z5G4"/>
<feature type="region of interest" description="Disordered" evidence="10">
    <location>
        <begin position="265"/>
        <end position="285"/>
    </location>
</feature>
<feature type="active site" evidence="7">
    <location>
        <position position="110"/>
    </location>
</feature>
<feature type="domain" description="Peptidase S11 D-alanyl-D-alanine carboxypeptidase A N-terminal" evidence="12">
    <location>
        <begin position="22"/>
        <end position="242"/>
    </location>
</feature>
<keyword evidence="5" id="KW-0573">Peptidoglycan synthesis</keyword>
<keyword evidence="3" id="KW-0378">Hydrolase</keyword>
<accession>A0A3D9Z5G4</accession>
<dbReference type="PANTHER" id="PTHR21581:SF6">
    <property type="entry name" value="TRAFFICKING PROTEIN PARTICLE COMPLEX SUBUNIT 12"/>
    <property type="match status" value="1"/>
</dbReference>
<dbReference type="GO" id="GO:0008360">
    <property type="term" value="P:regulation of cell shape"/>
    <property type="evidence" value="ECO:0007669"/>
    <property type="project" value="UniProtKB-KW"/>
</dbReference>
<dbReference type="OrthoDB" id="5291989at2"/>
<evidence type="ECO:0000313" key="14">
    <source>
        <dbReference type="Proteomes" id="UP000256900"/>
    </source>
</evidence>
<proteinExistence type="inferred from homology"/>
<feature type="active site" description="Proton acceptor" evidence="7">
    <location>
        <position position="53"/>
    </location>
</feature>
<feature type="compositionally biased region" description="Basic residues" evidence="10">
    <location>
        <begin position="460"/>
        <end position="512"/>
    </location>
</feature>
<evidence type="ECO:0000256" key="4">
    <source>
        <dbReference type="ARBA" id="ARBA00022960"/>
    </source>
</evidence>
<dbReference type="InterPro" id="IPR018044">
    <property type="entry name" value="Peptidase_S11"/>
</dbReference>
<name>A0A3D9Z5G4_9HYPH</name>
<dbReference type="PANTHER" id="PTHR21581">
    <property type="entry name" value="D-ALANYL-D-ALANINE CARBOXYPEPTIDASE"/>
    <property type="match status" value="1"/>
</dbReference>
<dbReference type="Gene3D" id="3.40.710.10">
    <property type="entry name" value="DD-peptidase/beta-lactamase superfamily"/>
    <property type="match status" value="1"/>
</dbReference>
<evidence type="ECO:0000256" key="3">
    <source>
        <dbReference type="ARBA" id="ARBA00022801"/>
    </source>
</evidence>
<comment type="caution">
    <text evidence="13">The sequence shown here is derived from an EMBL/GenBank/DDBJ whole genome shotgun (WGS) entry which is preliminary data.</text>
</comment>
<evidence type="ECO:0000259" key="12">
    <source>
        <dbReference type="Pfam" id="PF00768"/>
    </source>
</evidence>
<reference evidence="13 14" key="1">
    <citation type="submission" date="2018-08" db="EMBL/GenBank/DDBJ databases">
        <title>Genomic Encyclopedia of Type Strains, Phase IV (KMG-IV): sequencing the most valuable type-strain genomes for metagenomic binning, comparative biology and taxonomic classification.</title>
        <authorList>
            <person name="Goeker M."/>
        </authorList>
    </citation>
    <scope>NUCLEOTIDE SEQUENCE [LARGE SCALE GENOMIC DNA]</scope>
    <source>
        <strain evidence="13 14">BW863</strain>
    </source>
</reference>
<gene>
    <name evidence="13" type="ORF">DES32_0730</name>
</gene>
<dbReference type="InterPro" id="IPR012338">
    <property type="entry name" value="Beta-lactam/transpept-like"/>
</dbReference>
<dbReference type="PRINTS" id="PR00725">
    <property type="entry name" value="DADACBPTASE1"/>
</dbReference>
<evidence type="ECO:0000256" key="11">
    <source>
        <dbReference type="SAM" id="SignalP"/>
    </source>
</evidence>
<evidence type="ECO:0000256" key="2">
    <source>
        <dbReference type="ARBA" id="ARBA00022729"/>
    </source>
</evidence>
<dbReference type="EMBL" id="QUMO01000001">
    <property type="protein sequence ID" value="REF89508.1"/>
    <property type="molecule type" value="Genomic_DNA"/>
</dbReference>
<feature type="active site" description="Acyl-ester intermediate" evidence="7">
    <location>
        <position position="50"/>
    </location>
</feature>